<keyword evidence="7" id="KW-0972">Capsule biogenesis/degradation</keyword>
<evidence type="ECO:0000256" key="9">
    <source>
        <dbReference type="ARBA" id="ARBA00023047"/>
    </source>
</evidence>
<dbReference type="GO" id="GO:0015920">
    <property type="term" value="P:lipopolysaccharide transport"/>
    <property type="evidence" value="ECO:0007669"/>
    <property type="project" value="TreeGrafter"/>
</dbReference>
<keyword evidence="14" id="KW-1185">Reference proteome</keyword>
<organism evidence="13 14">
    <name type="scientific">Epibacterium ulvae</name>
    <dbReference type="NCBI Taxonomy" id="1156985"/>
    <lineage>
        <taxon>Bacteria</taxon>
        <taxon>Pseudomonadati</taxon>
        <taxon>Pseudomonadota</taxon>
        <taxon>Alphaproteobacteria</taxon>
        <taxon>Rhodobacterales</taxon>
        <taxon>Roseobacteraceae</taxon>
        <taxon>Epibacterium</taxon>
    </lineage>
</organism>
<comment type="subcellular location">
    <subcellularLocation>
        <location evidence="11">Cell inner membrane</location>
        <topology evidence="11">Multi-pass membrane protein</topology>
    </subcellularLocation>
    <subcellularLocation>
        <location evidence="1">Cell membrane</location>
        <topology evidence="1">Multi-pass membrane protein</topology>
    </subcellularLocation>
</comment>
<dbReference type="PRINTS" id="PR00164">
    <property type="entry name" value="ABC2TRNSPORT"/>
</dbReference>
<evidence type="ECO:0000256" key="5">
    <source>
        <dbReference type="ARBA" id="ARBA00022597"/>
    </source>
</evidence>
<reference evidence="13 14" key="1">
    <citation type="submission" date="2016-10" db="EMBL/GenBank/DDBJ databases">
        <authorList>
            <person name="de Groot N.N."/>
        </authorList>
    </citation>
    <scope>NUCLEOTIDE SEQUENCE [LARGE SCALE GENOMIC DNA]</scope>
    <source>
        <strain evidence="13 14">U95</strain>
    </source>
</reference>
<dbReference type="PROSITE" id="PS51012">
    <property type="entry name" value="ABC_TM2"/>
    <property type="match status" value="1"/>
</dbReference>
<evidence type="ECO:0000256" key="10">
    <source>
        <dbReference type="ARBA" id="ARBA00023136"/>
    </source>
</evidence>
<gene>
    <name evidence="13" type="ORF">SAMN04488118_11322</name>
</gene>
<keyword evidence="3 11" id="KW-0813">Transport</keyword>
<evidence type="ECO:0000256" key="6">
    <source>
        <dbReference type="ARBA" id="ARBA00022692"/>
    </source>
</evidence>
<evidence type="ECO:0000256" key="11">
    <source>
        <dbReference type="RuleBase" id="RU361157"/>
    </source>
</evidence>
<keyword evidence="9" id="KW-0625">Polysaccharide transport</keyword>
<evidence type="ECO:0000256" key="1">
    <source>
        <dbReference type="ARBA" id="ARBA00004651"/>
    </source>
</evidence>
<evidence type="ECO:0000313" key="14">
    <source>
        <dbReference type="Proteomes" id="UP000198767"/>
    </source>
</evidence>
<feature type="transmembrane region" description="Helical" evidence="11">
    <location>
        <begin position="257"/>
        <end position="276"/>
    </location>
</feature>
<keyword evidence="5" id="KW-0762">Sugar transport</keyword>
<feature type="transmembrane region" description="Helical" evidence="11">
    <location>
        <begin position="171"/>
        <end position="195"/>
    </location>
</feature>
<dbReference type="EMBL" id="FMWG01000013">
    <property type="protein sequence ID" value="SCZ71886.1"/>
    <property type="molecule type" value="Genomic_DNA"/>
</dbReference>
<evidence type="ECO:0000256" key="3">
    <source>
        <dbReference type="ARBA" id="ARBA00022448"/>
    </source>
</evidence>
<dbReference type="Pfam" id="PF01061">
    <property type="entry name" value="ABC2_membrane"/>
    <property type="match status" value="1"/>
</dbReference>
<dbReference type="RefSeq" id="WP_090220798.1">
    <property type="nucleotide sequence ID" value="NZ_CANMPF010000013.1"/>
</dbReference>
<feature type="transmembrane region" description="Helical" evidence="11">
    <location>
        <begin position="87"/>
        <end position="105"/>
    </location>
</feature>
<comment type="caution">
    <text evidence="11">Lacks conserved residue(s) required for the propagation of feature annotation.</text>
</comment>
<name>A0A1G5RD06_9RHOB</name>
<dbReference type="STRING" id="1156985.SAMN04488118_11322"/>
<dbReference type="AlphaFoldDB" id="A0A1G5RD06"/>
<evidence type="ECO:0000256" key="7">
    <source>
        <dbReference type="ARBA" id="ARBA00022903"/>
    </source>
</evidence>
<dbReference type="InterPro" id="IPR000412">
    <property type="entry name" value="ABC_2_transport"/>
</dbReference>
<evidence type="ECO:0000313" key="13">
    <source>
        <dbReference type="EMBL" id="SCZ71886.1"/>
    </source>
</evidence>
<evidence type="ECO:0000256" key="8">
    <source>
        <dbReference type="ARBA" id="ARBA00022989"/>
    </source>
</evidence>
<dbReference type="PANTHER" id="PTHR30413:SF10">
    <property type="entry name" value="CAPSULE POLYSACCHARIDE EXPORT INNER-MEMBRANE PROTEIN CTRC"/>
    <property type="match status" value="1"/>
</dbReference>
<proteinExistence type="inferred from homology"/>
<evidence type="ECO:0000259" key="12">
    <source>
        <dbReference type="PROSITE" id="PS51012"/>
    </source>
</evidence>
<keyword evidence="10 11" id="KW-0472">Membrane</keyword>
<evidence type="ECO:0000256" key="4">
    <source>
        <dbReference type="ARBA" id="ARBA00022475"/>
    </source>
</evidence>
<dbReference type="PANTHER" id="PTHR30413">
    <property type="entry name" value="INNER MEMBRANE TRANSPORT PERMEASE"/>
    <property type="match status" value="1"/>
</dbReference>
<dbReference type="GO" id="GO:0015774">
    <property type="term" value="P:polysaccharide transport"/>
    <property type="evidence" value="ECO:0007669"/>
    <property type="project" value="UniProtKB-KW"/>
</dbReference>
<keyword evidence="4 11" id="KW-1003">Cell membrane</keyword>
<keyword evidence="6 11" id="KW-0812">Transmembrane</keyword>
<feature type="domain" description="ABC transmembrane type-2" evidence="12">
    <location>
        <begin position="58"/>
        <end position="279"/>
    </location>
</feature>
<feature type="transmembrane region" description="Helical" evidence="11">
    <location>
        <begin position="134"/>
        <end position="159"/>
    </location>
</feature>
<dbReference type="OrthoDB" id="8479094at2"/>
<evidence type="ECO:0000256" key="2">
    <source>
        <dbReference type="ARBA" id="ARBA00007783"/>
    </source>
</evidence>
<accession>A0A1G5RD06</accession>
<keyword evidence="8 11" id="KW-1133">Transmembrane helix</keyword>
<dbReference type="InterPro" id="IPR047817">
    <property type="entry name" value="ABC2_TM_bact-type"/>
</dbReference>
<sequence length="286" mass="31200">MTRIAPSSPAPPDADASEAAFAPAQPPAVARTRSFATTRVVVALILREMSTRYGRTPGGYLWSIVEPLAAILFLSVGFSLVIRTPSLGNSFLLFYATGFLPFNLYRELSGNVSRALTYSRPLLRYPAVTWIDAILARFLLNSLTGSLTALLLLSGILLISDSRAVLDIPSVVSAMGLAMLVGLGVGTLNAVLLGLFPIWDVIWSVLNRPLFLASGVLFLFEDMPPVAREILWYNPLMHVAGLMRTGFYPTYGAHYVNVSYVLLLSLGLLALGLLLMGRYHREILNR</sequence>
<dbReference type="Proteomes" id="UP000198767">
    <property type="component" value="Unassembled WGS sequence"/>
</dbReference>
<dbReference type="GO" id="GO:0140359">
    <property type="term" value="F:ABC-type transporter activity"/>
    <property type="evidence" value="ECO:0007669"/>
    <property type="project" value="InterPro"/>
</dbReference>
<dbReference type="InterPro" id="IPR013525">
    <property type="entry name" value="ABC2_TM"/>
</dbReference>
<protein>
    <recommendedName>
        <fullName evidence="11">Transport permease protein</fullName>
    </recommendedName>
</protein>
<comment type="similarity">
    <text evidence="2 11">Belongs to the ABC-2 integral membrane protein family.</text>
</comment>
<dbReference type="GO" id="GO:0043190">
    <property type="term" value="C:ATP-binding cassette (ABC) transporter complex"/>
    <property type="evidence" value="ECO:0007669"/>
    <property type="project" value="InterPro"/>
</dbReference>
<feature type="transmembrane region" description="Helical" evidence="11">
    <location>
        <begin position="59"/>
        <end position="80"/>
    </location>
</feature>